<accession>A0ABU2C2J8</accession>
<keyword evidence="5" id="KW-1185">Reference proteome</keyword>
<dbReference type="InterPro" id="IPR013088">
    <property type="entry name" value="Znf_NHR/GATA"/>
</dbReference>
<comment type="cofactor">
    <cofactor evidence="3">
        <name>Zn(2+)</name>
        <dbReference type="ChEBI" id="CHEBI:29105"/>
    </cofactor>
    <text evidence="3">Binds 1 zinc ion.</text>
</comment>
<sequence>MSMTDTDAALPKKWVVCPTCKGKSLYAASNAYRPFCSERCKNVDFGAWASASFSLPADAPPDDIVFGDARLQ</sequence>
<evidence type="ECO:0000313" key="4">
    <source>
        <dbReference type="EMBL" id="MDR7375549.1"/>
    </source>
</evidence>
<evidence type="ECO:0000256" key="3">
    <source>
        <dbReference type="HAMAP-Rule" id="MF_00649"/>
    </source>
</evidence>
<evidence type="ECO:0000313" key="5">
    <source>
        <dbReference type="Proteomes" id="UP001180487"/>
    </source>
</evidence>
<organism evidence="4 5">
    <name type="scientific">Rhodoferax ferrireducens</name>
    <dbReference type="NCBI Taxonomy" id="192843"/>
    <lineage>
        <taxon>Bacteria</taxon>
        <taxon>Pseudomonadati</taxon>
        <taxon>Pseudomonadota</taxon>
        <taxon>Betaproteobacteria</taxon>
        <taxon>Burkholderiales</taxon>
        <taxon>Comamonadaceae</taxon>
        <taxon>Rhodoferax</taxon>
    </lineage>
</organism>
<comment type="similarity">
    <text evidence="3">Belongs to the DNA gyrase inhibitor YacG family.</text>
</comment>
<feature type="binding site" evidence="3">
    <location>
        <position position="17"/>
    </location>
    <ligand>
        <name>Zn(2+)</name>
        <dbReference type="ChEBI" id="CHEBI:29105"/>
    </ligand>
</feature>
<keyword evidence="1 3" id="KW-0479">Metal-binding</keyword>
<dbReference type="HAMAP" id="MF_00649">
    <property type="entry name" value="DNA_gyrase_inhibitor_YacG"/>
    <property type="match status" value="1"/>
</dbReference>
<feature type="binding site" evidence="3">
    <location>
        <position position="36"/>
    </location>
    <ligand>
        <name>Zn(2+)</name>
        <dbReference type="ChEBI" id="CHEBI:29105"/>
    </ligand>
</feature>
<evidence type="ECO:0000256" key="1">
    <source>
        <dbReference type="ARBA" id="ARBA00022723"/>
    </source>
</evidence>
<evidence type="ECO:0000256" key="2">
    <source>
        <dbReference type="ARBA" id="ARBA00022833"/>
    </source>
</evidence>
<comment type="subunit">
    <text evidence="3">Interacts with GyrB.</text>
</comment>
<comment type="caution">
    <text evidence="4">The sequence shown here is derived from an EMBL/GenBank/DDBJ whole genome shotgun (WGS) entry which is preliminary data.</text>
</comment>
<dbReference type="RefSeq" id="WP_116605845.1">
    <property type="nucleotide sequence ID" value="NZ_JAVDXT010000001.1"/>
</dbReference>
<dbReference type="Gene3D" id="3.30.50.10">
    <property type="entry name" value="Erythroid Transcription Factor GATA-1, subunit A"/>
    <property type="match status" value="1"/>
</dbReference>
<keyword evidence="2 3" id="KW-0862">Zinc</keyword>
<dbReference type="Pfam" id="PF03884">
    <property type="entry name" value="YacG"/>
    <property type="match status" value="1"/>
</dbReference>
<dbReference type="EMBL" id="JAVDXT010000001">
    <property type="protein sequence ID" value="MDR7375549.1"/>
    <property type="molecule type" value="Genomic_DNA"/>
</dbReference>
<name>A0ABU2C2J8_9BURK</name>
<proteinExistence type="inferred from homology"/>
<dbReference type="PANTHER" id="PTHR36150:SF1">
    <property type="entry name" value="DNA GYRASE INHIBITOR YACG"/>
    <property type="match status" value="1"/>
</dbReference>
<reference evidence="4 5" key="1">
    <citation type="submission" date="2023-07" db="EMBL/GenBank/DDBJ databases">
        <title>Sorghum-associated microbial communities from plants grown in Nebraska, USA.</title>
        <authorList>
            <person name="Schachtman D."/>
        </authorList>
    </citation>
    <scope>NUCLEOTIDE SEQUENCE [LARGE SCALE GENOMIC DNA]</scope>
    <source>
        <strain evidence="4 5">BE313</strain>
    </source>
</reference>
<protein>
    <recommendedName>
        <fullName evidence="3">DNA gyrase inhibitor YacG</fullName>
    </recommendedName>
</protein>
<dbReference type="InterPro" id="IPR005584">
    <property type="entry name" value="DNA_gyrase_inhibitor_YacG"/>
</dbReference>
<dbReference type="SUPFAM" id="SSF57716">
    <property type="entry name" value="Glucocorticoid receptor-like (DNA-binding domain)"/>
    <property type="match status" value="1"/>
</dbReference>
<feature type="binding site" evidence="3">
    <location>
        <position position="20"/>
    </location>
    <ligand>
        <name>Zn(2+)</name>
        <dbReference type="ChEBI" id="CHEBI:29105"/>
    </ligand>
</feature>
<feature type="binding site" evidence="3">
    <location>
        <position position="40"/>
    </location>
    <ligand>
        <name>Zn(2+)</name>
        <dbReference type="ChEBI" id="CHEBI:29105"/>
    </ligand>
</feature>
<dbReference type="PANTHER" id="PTHR36150">
    <property type="entry name" value="DNA GYRASE INHIBITOR YACG"/>
    <property type="match status" value="1"/>
</dbReference>
<comment type="function">
    <text evidence="3">Inhibits all the catalytic activities of DNA gyrase by preventing its interaction with DNA. Acts by binding directly to the C-terminal domain of GyrB, which probably disrupts DNA binding by the gyrase.</text>
</comment>
<dbReference type="Proteomes" id="UP001180487">
    <property type="component" value="Unassembled WGS sequence"/>
</dbReference>
<gene>
    <name evidence="3" type="primary">yacG</name>
    <name evidence="4" type="ORF">J2X19_000207</name>
</gene>